<comment type="subcellular location">
    <subcellularLocation>
        <location evidence="1">Endoplasmic reticulum membrane</location>
        <topology evidence="1">Multi-pass membrane protein</topology>
    </subcellularLocation>
</comment>
<dbReference type="Pfam" id="PF07019">
    <property type="entry name" value="EMC6"/>
    <property type="match status" value="1"/>
</dbReference>
<dbReference type="InterPro" id="IPR010742">
    <property type="entry name" value="RCAF1"/>
</dbReference>
<dbReference type="Proteomes" id="UP000193411">
    <property type="component" value="Unassembled WGS sequence"/>
</dbReference>
<dbReference type="OrthoDB" id="286395at2759"/>
<comment type="caution">
    <text evidence="8">The sequence shown here is derived from an EMBL/GenBank/DDBJ whole genome shotgun (WGS) entry which is preliminary data.</text>
</comment>
<evidence type="ECO:0000256" key="7">
    <source>
        <dbReference type="SAM" id="Phobius"/>
    </source>
</evidence>
<evidence type="ECO:0000313" key="8">
    <source>
        <dbReference type="EMBL" id="ORZ37867.1"/>
    </source>
</evidence>
<dbReference type="GO" id="GO:0005739">
    <property type="term" value="C:mitochondrion"/>
    <property type="evidence" value="ECO:0007669"/>
    <property type="project" value="GOC"/>
</dbReference>
<sequence>MSLFGKANLPPSIANAKMFTALGLGLACGVNKIQGSTGVTSFLLLSSTTSLLTANREKVNEEEVGGKLPIVMEGMMPALSLFVLIWTLLFNLMA</sequence>
<dbReference type="GO" id="GO:0005789">
    <property type="term" value="C:endoplasmic reticulum membrane"/>
    <property type="evidence" value="ECO:0007669"/>
    <property type="project" value="UniProtKB-SubCell"/>
</dbReference>
<keyword evidence="4" id="KW-0256">Endoplasmic reticulum</keyword>
<evidence type="ECO:0000256" key="3">
    <source>
        <dbReference type="ARBA" id="ARBA00022692"/>
    </source>
</evidence>
<dbReference type="PANTHER" id="PTHR12906:SF0">
    <property type="entry name" value="GEL COMPLEX SUBUNIT OPTI"/>
    <property type="match status" value="1"/>
</dbReference>
<keyword evidence="6 7" id="KW-0472">Membrane</keyword>
<gene>
    <name evidence="8" type="ORF">BCR44DRAFT_1430090</name>
</gene>
<keyword evidence="5 7" id="KW-1133">Transmembrane helix</keyword>
<reference evidence="8 9" key="1">
    <citation type="submission" date="2016-07" db="EMBL/GenBank/DDBJ databases">
        <title>Pervasive Adenine N6-methylation of Active Genes in Fungi.</title>
        <authorList>
            <consortium name="DOE Joint Genome Institute"/>
            <person name="Mondo S.J."/>
            <person name="Dannebaum R.O."/>
            <person name="Kuo R.C."/>
            <person name="Labutti K."/>
            <person name="Haridas S."/>
            <person name="Kuo A."/>
            <person name="Salamov A."/>
            <person name="Ahrendt S.R."/>
            <person name="Lipzen A."/>
            <person name="Sullivan W."/>
            <person name="Andreopoulos W.B."/>
            <person name="Clum A."/>
            <person name="Lindquist E."/>
            <person name="Daum C."/>
            <person name="Ramamoorthy G.K."/>
            <person name="Gryganskyi A."/>
            <person name="Culley D."/>
            <person name="Magnuson J.K."/>
            <person name="James T.Y."/>
            <person name="O'Malley M.A."/>
            <person name="Stajich J.E."/>
            <person name="Spatafora J.W."/>
            <person name="Visel A."/>
            <person name="Grigoriev I.V."/>
        </authorList>
    </citation>
    <scope>NUCLEOTIDE SEQUENCE [LARGE SCALE GENOMIC DNA]</scope>
    <source>
        <strain evidence="8 9">PL171</strain>
    </source>
</reference>
<dbReference type="GO" id="GO:0097250">
    <property type="term" value="P:mitochondrial respirasome assembly"/>
    <property type="evidence" value="ECO:0007669"/>
    <property type="project" value="InterPro"/>
</dbReference>
<accession>A0A1Y2HTE2</accession>
<organism evidence="8 9">
    <name type="scientific">Catenaria anguillulae PL171</name>
    <dbReference type="NCBI Taxonomy" id="765915"/>
    <lineage>
        <taxon>Eukaryota</taxon>
        <taxon>Fungi</taxon>
        <taxon>Fungi incertae sedis</taxon>
        <taxon>Blastocladiomycota</taxon>
        <taxon>Blastocladiomycetes</taxon>
        <taxon>Blastocladiales</taxon>
        <taxon>Catenariaceae</taxon>
        <taxon>Catenaria</taxon>
    </lineage>
</organism>
<dbReference type="EMBL" id="MCFL01000011">
    <property type="protein sequence ID" value="ORZ37867.1"/>
    <property type="molecule type" value="Genomic_DNA"/>
</dbReference>
<dbReference type="AlphaFoldDB" id="A0A1Y2HTE2"/>
<keyword evidence="3 7" id="KW-0812">Transmembrane</keyword>
<proteinExistence type="inferred from homology"/>
<keyword evidence="9" id="KW-1185">Reference proteome</keyword>
<evidence type="ECO:0000256" key="5">
    <source>
        <dbReference type="ARBA" id="ARBA00022989"/>
    </source>
</evidence>
<feature type="transmembrane region" description="Helical" evidence="7">
    <location>
        <begin position="74"/>
        <end position="93"/>
    </location>
</feature>
<protein>
    <submittedName>
        <fullName evidence="8">Uncharacterized protein</fullName>
    </submittedName>
</protein>
<evidence type="ECO:0000256" key="1">
    <source>
        <dbReference type="ARBA" id="ARBA00004477"/>
    </source>
</evidence>
<dbReference type="PROSITE" id="PS51257">
    <property type="entry name" value="PROKAR_LIPOPROTEIN"/>
    <property type="match status" value="1"/>
</dbReference>
<evidence type="ECO:0000256" key="6">
    <source>
        <dbReference type="ARBA" id="ARBA00023136"/>
    </source>
</evidence>
<dbReference type="PANTHER" id="PTHR12906">
    <property type="entry name" value="PROTEIN C20ORF24 RAB5-INTERACTING PROTEIN"/>
    <property type="match status" value="1"/>
</dbReference>
<comment type="similarity">
    <text evidence="2">Belongs to the EMC6 family.</text>
</comment>
<name>A0A1Y2HTE2_9FUNG</name>
<dbReference type="InterPro" id="IPR029008">
    <property type="entry name" value="EMC6-like"/>
</dbReference>
<evidence type="ECO:0000256" key="4">
    <source>
        <dbReference type="ARBA" id="ARBA00022824"/>
    </source>
</evidence>
<evidence type="ECO:0000256" key="2">
    <source>
        <dbReference type="ARBA" id="ARBA00009436"/>
    </source>
</evidence>
<evidence type="ECO:0000313" key="9">
    <source>
        <dbReference type="Proteomes" id="UP000193411"/>
    </source>
</evidence>